<dbReference type="PANTHER" id="PTHR43308">
    <property type="entry name" value="OUTER MEMBRANE PROTEIN ALPHA-RELATED"/>
    <property type="match status" value="1"/>
</dbReference>
<dbReference type="EMBL" id="SLUI01000030">
    <property type="protein sequence ID" value="TCL31413.1"/>
    <property type="molecule type" value="Genomic_DNA"/>
</dbReference>
<evidence type="ECO:0000256" key="1">
    <source>
        <dbReference type="SAM" id="SignalP"/>
    </source>
</evidence>
<dbReference type="RefSeq" id="WP_132083827.1">
    <property type="nucleotide sequence ID" value="NZ_SLUI01000030.1"/>
</dbReference>
<dbReference type="OrthoDB" id="5845122at2"/>
<sequence>MKKKIAAALAVTFALGVTSAFAANPFVDVPAKHWAYDAVSKLAQAGIVDGYGDGTFRGDKNITRYEMAQIVAKALAKEDKANAEQKALLNKLSAEFSDELDNLGVRVSKLEKNASSIKITGDARIRGFENGATDTNGKLTGSHDYFEQRVRLYLDSELNKNVTFNGRISAQNKSNSETEPAGKDTFGVDYGYFTFKDAIGGANLSIGRQPLTLGYGLVSNPIGGYDAVKVAFGGDKVKALVGYGDISHRTGASGSVAKENGAAGAGIEVTTANITYSPSKNFQAIGSVYYSNTNKYDYEVYALGAKAQLNKNFALTAEYATNEASNIGPDDHAINAQLAYKGANKAVPKTFGVFVNYKKYGASALDYTLTSVPVFEGINDAFTRDNGVKGLGYGFNYTFSKNVIGTVTYEDLESYDGSKDRAGFGYARAEFWF</sequence>
<accession>A0A4V2Q7D4</accession>
<keyword evidence="1" id="KW-0732">Signal</keyword>
<evidence type="ECO:0000313" key="4">
    <source>
        <dbReference type="Proteomes" id="UP000295063"/>
    </source>
</evidence>
<feature type="chain" id="PRO_5020781353" evidence="1">
    <location>
        <begin position="23"/>
        <end position="433"/>
    </location>
</feature>
<evidence type="ECO:0000313" key="3">
    <source>
        <dbReference type="EMBL" id="TCL31413.1"/>
    </source>
</evidence>
<reference evidence="3 4" key="1">
    <citation type="submission" date="2019-03" db="EMBL/GenBank/DDBJ databases">
        <title>Genomic Encyclopedia of Type Strains, Phase IV (KMG-IV): sequencing the most valuable type-strain genomes for metagenomic binning, comparative biology and taxonomic classification.</title>
        <authorList>
            <person name="Goeker M."/>
        </authorList>
    </citation>
    <scope>NUCLEOTIDE SEQUENCE [LARGE SCALE GENOMIC DNA]</scope>
    <source>
        <strain evidence="3 4">DSM 15969</strain>
    </source>
</reference>
<feature type="signal peptide" evidence="1">
    <location>
        <begin position="1"/>
        <end position="22"/>
    </location>
</feature>
<dbReference type="InterPro" id="IPR038636">
    <property type="entry name" value="Wzi_sf"/>
</dbReference>
<dbReference type="PANTHER" id="PTHR43308:SF1">
    <property type="entry name" value="OUTER MEMBRANE PROTEIN ALPHA"/>
    <property type="match status" value="1"/>
</dbReference>
<dbReference type="InterPro" id="IPR051465">
    <property type="entry name" value="Cell_Envelope_Struct_Comp"/>
</dbReference>
<dbReference type="SUPFAM" id="SSF56935">
    <property type="entry name" value="Porins"/>
    <property type="match status" value="1"/>
</dbReference>
<dbReference type="Pfam" id="PF00395">
    <property type="entry name" value="SLH"/>
    <property type="match status" value="1"/>
</dbReference>
<dbReference type="PROSITE" id="PS51272">
    <property type="entry name" value="SLH"/>
    <property type="match status" value="1"/>
</dbReference>
<proteinExistence type="predicted"/>
<organism evidence="3 4">
    <name type="scientific">Anaerospora hongkongensis</name>
    <dbReference type="NCBI Taxonomy" id="244830"/>
    <lineage>
        <taxon>Bacteria</taxon>
        <taxon>Bacillati</taxon>
        <taxon>Bacillota</taxon>
        <taxon>Negativicutes</taxon>
        <taxon>Selenomonadales</taxon>
        <taxon>Sporomusaceae</taxon>
        <taxon>Anaerospora</taxon>
    </lineage>
</organism>
<protein>
    <submittedName>
        <fullName evidence="3">S-layer family protein</fullName>
    </submittedName>
</protein>
<comment type="caution">
    <text evidence="3">The sequence shown here is derived from an EMBL/GenBank/DDBJ whole genome shotgun (WGS) entry which is preliminary data.</text>
</comment>
<gene>
    <name evidence="3" type="ORF">EV210_1301</name>
</gene>
<feature type="domain" description="SLH" evidence="2">
    <location>
        <begin position="22"/>
        <end position="85"/>
    </location>
</feature>
<dbReference type="Proteomes" id="UP000295063">
    <property type="component" value="Unassembled WGS sequence"/>
</dbReference>
<name>A0A4V2Q7D4_9FIRM</name>
<dbReference type="Gene3D" id="2.40.160.130">
    <property type="entry name" value="Capsule assembly protein Wzi"/>
    <property type="match status" value="1"/>
</dbReference>
<evidence type="ECO:0000259" key="2">
    <source>
        <dbReference type="PROSITE" id="PS51272"/>
    </source>
</evidence>
<keyword evidence="4" id="KW-1185">Reference proteome</keyword>
<dbReference type="AlphaFoldDB" id="A0A4V2Q7D4"/>
<dbReference type="InterPro" id="IPR001119">
    <property type="entry name" value="SLH_dom"/>
</dbReference>